<organism evidence="2 3">
    <name type="scientific">Photobacterium chitinilyticum</name>
    <dbReference type="NCBI Taxonomy" id="2485123"/>
    <lineage>
        <taxon>Bacteria</taxon>
        <taxon>Pseudomonadati</taxon>
        <taxon>Pseudomonadota</taxon>
        <taxon>Gammaproteobacteria</taxon>
        <taxon>Vibrionales</taxon>
        <taxon>Vibrionaceae</taxon>
        <taxon>Photobacterium</taxon>
    </lineage>
</organism>
<evidence type="ECO:0000313" key="3">
    <source>
        <dbReference type="Proteomes" id="UP000287563"/>
    </source>
</evidence>
<evidence type="ECO:0000256" key="1">
    <source>
        <dbReference type="SAM" id="Phobius"/>
    </source>
</evidence>
<name>A0A3S3UFL3_9GAMM</name>
<dbReference type="EMBL" id="RJLM01000039">
    <property type="protein sequence ID" value="RWX52742.1"/>
    <property type="molecule type" value="Genomic_DNA"/>
</dbReference>
<protein>
    <submittedName>
        <fullName evidence="2">Uncharacterized protein</fullName>
    </submittedName>
</protein>
<proteinExistence type="predicted"/>
<dbReference type="Proteomes" id="UP000287563">
    <property type="component" value="Unassembled WGS sequence"/>
</dbReference>
<keyword evidence="1" id="KW-0472">Membrane</keyword>
<keyword evidence="1" id="KW-1133">Transmembrane helix</keyword>
<keyword evidence="3" id="KW-1185">Reference proteome</keyword>
<comment type="caution">
    <text evidence="2">The sequence shown here is derived from an EMBL/GenBank/DDBJ whole genome shotgun (WGS) entry which is preliminary data.</text>
</comment>
<dbReference type="AlphaFoldDB" id="A0A3S3UFL3"/>
<sequence>MLLVQSKFIANFVLGIPSSLAAIGHHAMMVFTQVAVICLVVTKFFFLCGFWLPKFECRNKGLVFG</sequence>
<evidence type="ECO:0000313" key="2">
    <source>
        <dbReference type="EMBL" id="RWX52742.1"/>
    </source>
</evidence>
<feature type="transmembrane region" description="Helical" evidence="1">
    <location>
        <begin position="31"/>
        <end position="52"/>
    </location>
</feature>
<reference evidence="2 3" key="1">
    <citation type="submission" date="2018-11" db="EMBL/GenBank/DDBJ databases">
        <title>Photobacterium sp. BEI247 sp. nov., a marine bacterium isolated from Yongle Blue Hole in the South China Sea.</title>
        <authorList>
            <person name="Wang X."/>
        </authorList>
    </citation>
    <scope>NUCLEOTIDE SEQUENCE [LARGE SCALE GENOMIC DNA]</scope>
    <source>
        <strain evidence="3">BEI247</strain>
    </source>
</reference>
<keyword evidence="1" id="KW-0812">Transmembrane</keyword>
<accession>A0A3S3UFL3</accession>
<gene>
    <name evidence="2" type="ORF">EDI28_25675</name>
</gene>